<evidence type="ECO:0000313" key="10">
    <source>
        <dbReference type="Proteomes" id="UP000504623"/>
    </source>
</evidence>
<dbReference type="Pfam" id="PF00061">
    <property type="entry name" value="Lipocalin"/>
    <property type="match status" value="1"/>
</dbReference>
<keyword evidence="3" id="KW-0813">Transport</keyword>
<name>A0A9B0TGW1_CHRAS</name>
<comment type="similarity">
    <text evidence="2">Belongs to the calycin superfamily. Lipocalin family.</text>
</comment>
<dbReference type="SUPFAM" id="SSF50814">
    <property type="entry name" value="Lipocalins"/>
    <property type="match status" value="1"/>
</dbReference>
<dbReference type="InterPro" id="IPR003087">
    <property type="entry name" value="LCN2/LCN12"/>
</dbReference>
<evidence type="ECO:0000313" key="11">
    <source>
        <dbReference type="RefSeq" id="XP_006863857.1"/>
    </source>
</evidence>
<protein>
    <submittedName>
        <fullName evidence="11">Epididymal-specific lipocalin-12</fullName>
    </submittedName>
</protein>
<keyword evidence="5" id="KW-0732">Signal</keyword>
<dbReference type="PANTHER" id="PTHR11430">
    <property type="entry name" value="LIPOCALIN"/>
    <property type="match status" value="1"/>
</dbReference>
<evidence type="ECO:0000259" key="9">
    <source>
        <dbReference type="Pfam" id="PF00061"/>
    </source>
</evidence>
<dbReference type="RefSeq" id="XP_006863857.1">
    <property type="nucleotide sequence ID" value="XM_006863795.1"/>
</dbReference>
<dbReference type="Gene3D" id="2.40.128.20">
    <property type="match status" value="1"/>
</dbReference>
<evidence type="ECO:0000256" key="8">
    <source>
        <dbReference type="SAM" id="MobiDB-lite"/>
    </source>
</evidence>
<proteinExistence type="inferred from homology"/>
<keyword evidence="4" id="KW-0964">Secreted</keyword>
<dbReference type="InterPro" id="IPR000566">
    <property type="entry name" value="Lipocln_cytosolic_FA-bd_dom"/>
</dbReference>
<evidence type="ECO:0000256" key="7">
    <source>
        <dbReference type="ARBA" id="ARBA00023180"/>
    </source>
</evidence>
<feature type="region of interest" description="Disordered" evidence="8">
    <location>
        <begin position="1"/>
        <end position="31"/>
    </location>
</feature>
<organism evidence="10 11">
    <name type="scientific">Chrysochloris asiatica</name>
    <name type="common">Cape golden mole</name>
    <dbReference type="NCBI Taxonomy" id="185453"/>
    <lineage>
        <taxon>Eukaryota</taxon>
        <taxon>Metazoa</taxon>
        <taxon>Chordata</taxon>
        <taxon>Craniata</taxon>
        <taxon>Vertebrata</taxon>
        <taxon>Euteleostomi</taxon>
        <taxon>Mammalia</taxon>
        <taxon>Eutheria</taxon>
        <taxon>Afrotheria</taxon>
        <taxon>Chrysochloridae</taxon>
        <taxon>Chrysochlorinae</taxon>
        <taxon>Chrysochloris</taxon>
    </lineage>
</organism>
<dbReference type="PANTHER" id="PTHR11430:SF12">
    <property type="entry name" value="EPIDIDYMAL-SPECIFIC LIPOCALIN-12"/>
    <property type="match status" value="1"/>
</dbReference>
<feature type="domain" description="Lipocalin/cytosolic fatty-acid binding" evidence="9">
    <location>
        <begin position="35"/>
        <end position="174"/>
    </location>
</feature>
<keyword evidence="6" id="KW-1015">Disulfide bond</keyword>
<gene>
    <name evidence="11" type="primary">LCN12</name>
</gene>
<dbReference type="OrthoDB" id="9664333at2759"/>
<reference evidence="11" key="1">
    <citation type="submission" date="2025-08" db="UniProtKB">
        <authorList>
            <consortium name="RefSeq"/>
        </authorList>
    </citation>
    <scope>IDENTIFICATION</scope>
    <source>
        <tissue evidence="11">Spleen</tissue>
    </source>
</reference>
<sequence length="276" mass="30865">MGPAPRDGSGSQQYGQKGPAQHPSQHTHHQSSQFQGAWYVVGLAGSTFKDEDRKLLSPYTVTFELLENSFQASYAMTRGQRCITWVYTLNPTNQPGHFEVDKKGDLHADSEEVQVTDTNYTTFGLIRSRRNSNGRQILRVSLLSRSWTLLPEALDKFICLVRFHRLSDEQIVFPALNDPPPTSQPQTLVPTTSLLCTPQAPNSALFTFPPSQTVSRSRLPSLQPPYPQIPVPSLILTLYGLRVLDHLLPTPQVICTGLEHSLQAYPVTHKHTSMHN</sequence>
<dbReference type="Proteomes" id="UP000504623">
    <property type="component" value="Unplaced"/>
</dbReference>
<dbReference type="CTD" id="286256"/>
<dbReference type="GO" id="GO:0005615">
    <property type="term" value="C:extracellular space"/>
    <property type="evidence" value="ECO:0007669"/>
    <property type="project" value="TreeGrafter"/>
</dbReference>
<dbReference type="GeneID" id="102826886"/>
<dbReference type="InterPro" id="IPR012674">
    <property type="entry name" value="Calycin"/>
</dbReference>
<dbReference type="InterPro" id="IPR002345">
    <property type="entry name" value="Lipocalin"/>
</dbReference>
<dbReference type="GO" id="GO:0036094">
    <property type="term" value="F:small molecule binding"/>
    <property type="evidence" value="ECO:0007669"/>
    <property type="project" value="InterPro"/>
</dbReference>
<accession>A0A9B0TGW1</accession>
<evidence type="ECO:0000256" key="1">
    <source>
        <dbReference type="ARBA" id="ARBA00004613"/>
    </source>
</evidence>
<evidence type="ECO:0000256" key="3">
    <source>
        <dbReference type="ARBA" id="ARBA00022448"/>
    </source>
</evidence>
<comment type="subcellular location">
    <subcellularLocation>
        <location evidence="1">Secreted</location>
    </subcellularLocation>
</comment>
<dbReference type="PRINTS" id="PR01275">
    <property type="entry name" value="NGELATINASE"/>
</dbReference>
<keyword evidence="10" id="KW-1185">Reference proteome</keyword>
<evidence type="ECO:0000256" key="2">
    <source>
        <dbReference type="ARBA" id="ARBA00006889"/>
    </source>
</evidence>
<dbReference type="AlphaFoldDB" id="A0A9B0TGW1"/>
<evidence type="ECO:0000256" key="5">
    <source>
        <dbReference type="ARBA" id="ARBA00022729"/>
    </source>
</evidence>
<evidence type="ECO:0000256" key="6">
    <source>
        <dbReference type="ARBA" id="ARBA00023157"/>
    </source>
</evidence>
<keyword evidence="7" id="KW-0325">Glycoprotein</keyword>
<evidence type="ECO:0000256" key="4">
    <source>
        <dbReference type="ARBA" id="ARBA00022525"/>
    </source>
</evidence>